<dbReference type="RefSeq" id="WP_386843019.1">
    <property type="nucleotide sequence ID" value="NZ_JBHUMK010000012.1"/>
</dbReference>
<organism evidence="2 3">
    <name type="scientific">Deinococcus taklimakanensis</name>
    <dbReference type="NCBI Taxonomy" id="536443"/>
    <lineage>
        <taxon>Bacteria</taxon>
        <taxon>Thermotogati</taxon>
        <taxon>Deinococcota</taxon>
        <taxon>Deinococci</taxon>
        <taxon>Deinococcales</taxon>
        <taxon>Deinococcaceae</taxon>
        <taxon>Deinococcus</taxon>
    </lineage>
</organism>
<dbReference type="Gene3D" id="3.30.70.120">
    <property type="match status" value="1"/>
</dbReference>
<evidence type="ECO:0000256" key="1">
    <source>
        <dbReference type="ARBA" id="ARBA00010169"/>
    </source>
</evidence>
<reference evidence="3" key="1">
    <citation type="journal article" date="2019" name="Int. J. Syst. Evol. Microbiol.">
        <title>The Global Catalogue of Microorganisms (GCM) 10K type strain sequencing project: providing services to taxonomists for standard genome sequencing and annotation.</title>
        <authorList>
            <consortium name="The Broad Institute Genomics Platform"/>
            <consortium name="The Broad Institute Genome Sequencing Center for Infectious Disease"/>
            <person name="Wu L."/>
            <person name="Ma J."/>
        </authorList>
    </citation>
    <scope>NUCLEOTIDE SEQUENCE [LARGE SCALE GENOMIC DNA]</scope>
    <source>
        <strain evidence="3">KCTC 33842</strain>
    </source>
</reference>
<sequence>MSLVVLVTVPPERAQELARTLVQERLAGCVNILSGVQSVYRWQGDIVEDPESLLLIKTTGEKYPDLEARIKELHSYEVPEIVALPFDRANTEFQAWLRESLEPEPR</sequence>
<dbReference type="PANTHER" id="PTHR23419">
    <property type="entry name" value="DIVALENT CATION TOLERANCE CUTA-RELATED"/>
    <property type="match status" value="1"/>
</dbReference>
<proteinExistence type="inferred from homology"/>
<dbReference type="Pfam" id="PF03091">
    <property type="entry name" value="CutA1"/>
    <property type="match status" value="1"/>
</dbReference>
<keyword evidence="3" id="KW-1185">Reference proteome</keyword>
<comment type="similarity">
    <text evidence="1">Belongs to the CutA family.</text>
</comment>
<evidence type="ECO:0000313" key="2">
    <source>
        <dbReference type="EMBL" id="MFD2608470.1"/>
    </source>
</evidence>
<evidence type="ECO:0000313" key="3">
    <source>
        <dbReference type="Proteomes" id="UP001597475"/>
    </source>
</evidence>
<dbReference type="Proteomes" id="UP001597475">
    <property type="component" value="Unassembled WGS sequence"/>
</dbReference>
<dbReference type="InterPro" id="IPR011322">
    <property type="entry name" value="N-reg_PII-like_a/b"/>
</dbReference>
<dbReference type="InterPro" id="IPR004323">
    <property type="entry name" value="Ion_tolerance_CutA"/>
</dbReference>
<name>A0ABW5P0B1_9DEIO</name>
<accession>A0ABW5P0B1</accession>
<dbReference type="EMBL" id="JBHUMK010000012">
    <property type="protein sequence ID" value="MFD2608470.1"/>
    <property type="molecule type" value="Genomic_DNA"/>
</dbReference>
<gene>
    <name evidence="2" type="primary">cutA</name>
    <name evidence="2" type="ORF">ACFSR9_03325</name>
</gene>
<dbReference type="PANTHER" id="PTHR23419:SF8">
    <property type="entry name" value="FI09726P"/>
    <property type="match status" value="1"/>
</dbReference>
<comment type="caution">
    <text evidence="2">The sequence shown here is derived from an EMBL/GenBank/DDBJ whole genome shotgun (WGS) entry which is preliminary data.</text>
</comment>
<dbReference type="InterPro" id="IPR015867">
    <property type="entry name" value="N-reg_PII/ATP_PRibTrfase_C"/>
</dbReference>
<protein>
    <submittedName>
        <fullName evidence="2">Divalent-cation tolerance protein CutA</fullName>
    </submittedName>
</protein>
<dbReference type="SUPFAM" id="SSF54913">
    <property type="entry name" value="GlnB-like"/>
    <property type="match status" value="1"/>
</dbReference>